<dbReference type="AlphaFoldDB" id="A0A022R490"/>
<organism evidence="1 2">
    <name type="scientific">Erythranthe guttata</name>
    <name type="common">Yellow monkey flower</name>
    <name type="synonym">Mimulus guttatus</name>
    <dbReference type="NCBI Taxonomy" id="4155"/>
    <lineage>
        <taxon>Eukaryota</taxon>
        <taxon>Viridiplantae</taxon>
        <taxon>Streptophyta</taxon>
        <taxon>Embryophyta</taxon>
        <taxon>Tracheophyta</taxon>
        <taxon>Spermatophyta</taxon>
        <taxon>Magnoliopsida</taxon>
        <taxon>eudicotyledons</taxon>
        <taxon>Gunneridae</taxon>
        <taxon>Pentapetalae</taxon>
        <taxon>asterids</taxon>
        <taxon>lamiids</taxon>
        <taxon>Lamiales</taxon>
        <taxon>Phrymaceae</taxon>
        <taxon>Erythranthe</taxon>
    </lineage>
</organism>
<evidence type="ECO:0000313" key="1">
    <source>
        <dbReference type="EMBL" id="EYU35041.1"/>
    </source>
</evidence>
<dbReference type="STRING" id="4155.A0A022R490"/>
<keyword evidence="2" id="KW-1185">Reference proteome</keyword>
<proteinExistence type="predicted"/>
<dbReference type="Proteomes" id="UP000030748">
    <property type="component" value="Unassembled WGS sequence"/>
</dbReference>
<evidence type="ECO:0000313" key="2">
    <source>
        <dbReference type="Proteomes" id="UP000030748"/>
    </source>
</evidence>
<reference evidence="1 2" key="1">
    <citation type="journal article" date="2013" name="Proc. Natl. Acad. Sci. U.S.A.">
        <title>Fine-scale variation in meiotic recombination in Mimulus inferred from population shotgun sequencing.</title>
        <authorList>
            <person name="Hellsten U."/>
            <person name="Wright K.M."/>
            <person name="Jenkins J."/>
            <person name="Shu S."/>
            <person name="Yuan Y."/>
            <person name="Wessler S.R."/>
            <person name="Schmutz J."/>
            <person name="Willis J.H."/>
            <person name="Rokhsar D.S."/>
        </authorList>
    </citation>
    <scope>NUCLEOTIDE SEQUENCE [LARGE SCALE GENOMIC DNA]</scope>
    <source>
        <strain evidence="2">cv. DUN x IM62</strain>
    </source>
</reference>
<protein>
    <submittedName>
        <fullName evidence="1">Uncharacterized protein</fullName>
    </submittedName>
</protein>
<name>A0A022R490_ERYGU</name>
<dbReference type="PANTHER" id="PTHR31549">
    <property type="entry name" value="PROTEIN, PUTATIVE (DUF247)-RELATED-RELATED"/>
    <property type="match status" value="1"/>
</dbReference>
<dbReference type="InterPro" id="IPR004158">
    <property type="entry name" value="DUF247_pln"/>
</dbReference>
<feature type="non-terminal residue" evidence="1">
    <location>
        <position position="1"/>
    </location>
</feature>
<dbReference type="EMBL" id="KI630640">
    <property type="protein sequence ID" value="EYU35041.1"/>
    <property type="molecule type" value="Genomic_DNA"/>
</dbReference>
<gene>
    <name evidence="1" type="ORF">MIMGU_mgv1a021945mg</name>
</gene>
<sequence length="222" mass="26165">QIILHKLPPHVQENKMHIYDPMVLSIGPYHHSRLSEIQKTEEIKEEIVNLTLNSNGKDFFVRKILKRIDGVRYFYGGISTHEFDDDALAQMMLRDTCLVLYYIKLMLHDFLMLENQIPFWIIKLLIDFTIEDGDELLCTFLNKRFNSNFLYGELCLPILYVTGYSKVFFYNTITFEMSSESKTDYTVASYITFIKTLIENTRDVKELKRKDILFGTLANDDE</sequence>
<accession>A0A022R490</accession>
<dbReference type="Pfam" id="PF03140">
    <property type="entry name" value="DUF247"/>
    <property type="match status" value="2"/>
</dbReference>
<dbReference type="PANTHER" id="PTHR31549:SF129">
    <property type="entry name" value="DUF4220 DOMAIN-CONTAINING PROTEIN"/>
    <property type="match status" value="1"/>
</dbReference>